<keyword evidence="3" id="KW-1185">Reference proteome</keyword>
<name>A0ABQ5DB31_9ASTR</name>
<feature type="compositionally biased region" description="Acidic residues" evidence="1">
    <location>
        <begin position="40"/>
        <end position="52"/>
    </location>
</feature>
<sequence length="564" mass="63083">MRCAAATKRHFETPPDIIDVPGEDDDISDDEDPLPHDLADSDVEDLINDDDGVEKMADVARAHGGDGGGEDPSRPPPTSFGCAGCFINRGKGKRKPNLGGVKAGRKTRERTRNQVLKDAVAANKGRPIEIGFEDRADNTVVPTGPYSTQWGNYFGEMIRSIPLYYPSWQKVPAGDKARLMATLGSTYNLEPHMRSERWPRIEGYIQAQFGKSYNTNKATLKREHWIRDPETGAYDLDRIRRGKPDEYTDDEWEKYINFWNDPANAQRAETNRLNRSKSTVVSRHGSRSIPLTRHLMKMTSATQEEPSEIDTFYRLHTVNGVFQDPEALRMYDRMRELEATGEHTTAEINAMVRGGKLRGHIPGVGPVMPGYVRSRLSYTAPVDRSRDVDFMMSLMRSDNRFADAFARYDSGGASGSGGSRARDSEGGEDGDDTGREDGGDDTNFSPATCRWGKGTVNDKIVVVQALTSQRISKLPQRHVAGETPAKRQNSRVRSFPSDMSLGNLVSPWHEFLDQKIRGAHFSLGIVAGERFCHRAYPINVFPATCRWRRCQNVAGERVDHCSVR</sequence>
<reference evidence="2" key="2">
    <citation type="submission" date="2022-01" db="EMBL/GenBank/DDBJ databases">
        <authorList>
            <person name="Yamashiro T."/>
            <person name="Shiraishi A."/>
            <person name="Satake H."/>
            <person name="Nakayama K."/>
        </authorList>
    </citation>
    <scope>NUCLEOTIDE SEQUENCE</scope>
</reference>
<evidence type="ECO:0000256" key="1">
    <source>
        <dbReference type="SAM" id="MobiDB-lite"/>
    </source>
</evidence>
<evidence type="ECO:0000313" key="2">
    <source>
        <dbReference type="EMBL" id="GJT36426.1"/>
    </source>
</evidence>
<feature type="compositionally biased region" description="Acidic residues" evidence="1">
    <location>
        <begin position="21"/>
        <end position="32"/>
    </location>
</feature>
<feature type="region of interest" description="Disordered" evidence="1">
    <location>
        <begin position="409"/>
        <end position="450"/>
    </location>
</feature>
<dbReference type="Pfam" id="PF03004">
    <property type="entry name" value="Transposase_24"/>
    <property type="match status" value="1"/>
</dbReference>
<dbReference type="InterPro" id="IPR004252">
    <property type="entry name" value="Probable_transposase_24"/>
</dbReference>
<feature type="region of interest" description="Disordered" evidence="1">
    <location>
        <begin position="474"/>
        <end position="494"/>
    </location>
</feature>
<reference evidence="2" key="1">
    <citation type="journal article" date="2022" name="Int. J. Mol. Sci.">
        <title>Draft Genome of Tanacetum Coccineum: Genomic Comparison of Closely Related Tanacetum-Family Plants.</title>
        <authorList>
            <person name="Yamashiro T."/>
            <person name="Shiraishi A."/>
            <person name="Nakayama K."/>
            <person name="Satake H."/>
        </authorList>
    </citation>
    <scope>NUCLEOTIDE SEQUENCE</scope>
</reference>
<dbReference type="Proteomes" id="UP001151760">
    <property type="component" value="Unassembled WGS sequence"/>
</dbReference>
<accession>A0ABQ5DB31</accession>
<comment type="caution">
    <text evidence="2">The sequence shown here is derived from an EMBL/GenBank/DDBJ whole genome shotgun (WGS) entry which is preliminary data.</text>
</comment>
<gene>
    <name evidence="2" type="ORF">Tco_0926845</name>
</gene>
<proteinExistence type="predicted"/>
<feature type="compositionally biased region" description="Basic and acidic residues" evidence="1">
    <location>
        <begin position="53"/>
        <end position="64"/>
    </location>
</feature>
<protein>
    <submittedName>
        <fullName evidence="2">F-box domain containing protein</fullName>
    </submittedName>
</protein>
<dbReference type="EMBL" id="BQNB010015135">
    <property type="protein sequence ID" value="GJT36426.1"/>
    <property type="molecule type" value="Genomic_DNA"/>
</dbReference>
<evidence type="ECO:0000313" key="3">
    <source>
        <dbReference type="Proteomes" id="UP001151760"/>
    </source>
</evidence>
<organism evidence="2 3">
    <name type="scientific">Tanacetum coccineum</name>
    <dbReference type="NCBI Taxonomy" id="301880"/>
    <lineage>
        <taxon>Eukaryota</taxon>
        <taxon>Viridiplantae</taxon>
        <taxon>Streptophyta</taxon>
        <taxon>Embryophyta</taxon>
        <taxon>Tracheophyta</taxon>
        <taxon>Spermatophyta</taxon>
        <taxon>Magnoliopsida</taxon>
        <taxon>eudicotyledons</taxon>
        <taxon>Gunneridae</taxon>
        <taxon>Pentapetalae</taxon>
        <taxon>asterids</taxon>
        <taxon>campanulids</taxon>
        <taxon>Asterales</taxon>
        <taxon>Asteraceae</taxon>
        <taxon>Asteroideae</taxon>
        <taxon>Anthemideae</taxon>
        <taxon>Anthemidinae</taxon>
        <taxon>Tanacetum</taxon>
    </lineage>
</organism>
<feature type="region of interest" description="Disordered" evidence="1">
    <location>
        <begin position="1"/>
        <end position="78"/>
    </location>
</feature>